<feature type="transmembrane region" description="Helical" evidence="6">
    <location>
        <begin position="360"/>
        <end position="383"/>
    </location>
</feature>
<comment type="subcellular location">
    <subcellularLocation>
        <location evidence="1">Cell membrane</location>
        <topology evidence="1">Multi-pass membrane protein</topology>
    </subcellularLocation>
</comment>
<feature type="transmembrane region" description="Helical" evidence="6">
    <location>
        <begin position="108"/>
        <end position="129"/>
    </location>
</feature>
<dbReference type="PANTHER" id="PTHR43124">
    <property type="entry name" value="PURINE EFFLUX PUMP PBUE"/>
    <property type="match status" value="1"/>
</dbReference>
<comment type="caution">
    <text evidence="8">The sequence shown here is derived from an EMBL/GenBank/DDBJ whole genome shotgun (WGS) entry which is preliminary data.</text>
</comment>
<dbReference type="InterPro" id="IPR020846">
    <property type="entry name" value="MFS_dom"/>
</dbReference>
<feature type="transmembrane region" description="Helical" evidence="6">
    <location>
        <begin position="170"/>
        <end position="189"/>
    </location>
</feature>
<evidence type="ECO:0000256" key="5">
    <source>
        <dbReference type="ARBA" id="ARBA00023136"/>
    </source>
</evidence>
<feature type="transmembrane region" description="Helical" evidence="6">
    <location>
        <begin position="272"/>
        <end position="293"/>
    </location>
</feature>
<evidence type="ECO:0000256" key="3">
    <source>
        <dbReference type="ARBA" id="ARBA00022692"/>
    </source>
</evidence>
<dbReference type="OrthoDB" id="9812221at2"/>
<feature type="transmembrane region" description="Helical" evidence="6">
    <location>
        <begin position="141"/>
        <end position="164"/>
    </location>
</feature>
<dbReference type="Proteomes" id="UP000015527">
    <property type="component" value="Unassembled WGS sequence"/>
</dbReference>
<dbReference type="GO" id="GO:0005886">
    <property type="term" value="C:plasma membrane"/>
    <property type="evidence" value="ECO:0007669"/>
    <property type="project" value="UniProtKB-SubCell"/>
</dbReference>
<dbReference type="PATRIC" id="fig|1096930.3.peg.2801"/>
<keyword evidence="9" id="KW-1185">Reference proteome</keyword>
<dbReference type="InterPro" id="IPR011701">
    <property type="entry name" value="MFS"/>
</dbReference>
<feature type="transmembrane region" description="Helical" evidence="6">
    <location>
        <begin position="299"/>
        <end position="323"/>
    </location>
</feature>
<proteinExistence type="predicted"/>
<dbReference type="AlphaFoldDB" id="T0HN43"/>
<keyword evidence="5 6" id="KW-0472">Membrane</keyword>
<dbReference type="InterPro" id="IPR036259">
    <property type="entry name" value="MFS_trans_sf"/>
</dbReference>
<feature type="transmembrane region" description="Helical" evidence="6">
    <location>
        <begin position="83"/>
        <end position="102"/>
    </location>
</feature>
<evidence type="ECO:0000256" key="6">
    <source>
        <dbReference type="SAM" id="Phobius"/>
    </source>
</evidence>
<sequence length="395" mass="40171">MKAPTTPSSPLGLTGRAALIAFATMSGAANSTLSPILPQIEREFGASSGHVTVTMMLTVLGLGVLIGSPLGGWLSDRLGHRQVMFVSAVLYGLAGCSILFVGTLEQAILGRFVVGIALGAMGAAAFSVIGDYWDEPGRNFWSGMIPSVGALAGMALSIVAGMLADTAWRSSFLIYAVGFVAATLALAGIPGKPAAGRGRAHPITGIPAGALPSILGFGLIVGSIATGTSAYLPHRLVDLGVVSSSGRAIAALSGAATVVLTGFAYGRIRRLVSLDLAFVFGATCSAFGLLIMAYAPTAPIVACGMAIEGVGIGALMPSLMVYAIGLSDENNRGRVIGLMKGAIFGGPFLVQFALDPIRLHAGASATLAILSASGGLLALWFAVRWLDRKTRTQPA</sequence>
<dbReference type="GO" id="GO:0022857">
    <property type="term" value="F:transmembrane transporter activity"/>
    <property type="evidence" value="ECO:0007669"/>
    <property type="project" value="InterPro"/>
</dbReference>
<feature type="transmembrane region" description="Helical" evidence="6">
    <location>
        <begin position="335"/>
        <end position="354"/>
    </location>
</feature>
<feature type="domain" description="Major facilitator superfamily (MFS) profile" evidence="7">
    <location>
        <begin position="1"/>
        <end position="390"/>
    </location>
</feature>
<feature type="transmembrane region" description="Helical" evidence="6">
    <location>
        <begin position="210"/>
        <end position="232"/>
    </location>
</feature>
<dbReference type="EMBL" id="ATHL01000087">
    <property type="protein sequence ID" value="EQB13603.1"/>
    <property type="molecule type" value="Genomic_DNA"/>
</dbReference>
<dbReference type="Pfam" id="PF07690">
    <property type="entry name" value="MFS_1"/>
    <property type="match status" value="1"/>
</dbReference>
<accession>T0HN43</accession>
<dbReference type="SUPFAM" id="SSF103473">
    <property type="entry name" value="MFS general substrate transporter"/>
    <property type="match status" value="1"/>
</dbReference>
<gene>
    <name evidence="8" type="ORF">L284_14085</name>
</gene>
<keyword evidence="4 6" id="KW-1133">Transmembrane helix</keyword>
<organism evidence="8 9">
    <name type="scientific">Novosphingobium lindaniclasticum LE124</name>
    <dbReference type="NCBI Taxonomy" id="1096930"/>
    <lineage>
        <taxon>Bacteria</taxon>
        <taxon>Pseudomonadati</taxon>
        <taxon>Pseudomonadota</taxon>
        <taxon>Alphaproteobacteria</taxon>
        <taxon>Sphingomonadales</taxon>
        <taxon>Sphingomonadaceae</taxon>
        <taxon>Novosphingobium</taxon>
    </lineage>
</organism>
<reference evidence="8 9" key="1">
    <citation type="journal article" date="2013" name="Genome Announc.">
        <title>Genome Sequence of Novosphingobium lindaniclasticum LE124T, Isolated from a Hexachlorocyclohexane Dumpsite.</title>
        <authorList>
            <person name="Saxena A."/>
            <person name="Nayyar N."/>
            <person name="Sangwan N."/>
            <person name="Kumari R."/>
            <person name="Khurana J.P."/>
            <person name="Lal R."/>
        </authorList>
    </citation>
    <scope>NUCLEOTIDE SEQUENCE [LARGE SCALE GENOMIC DNA]</scope>
    <source>
        <strain evidence="8 9">LE124</strain>
    </source>
</reference>
<evidence type="ECO:0000313" key="9">
    <source>
        <dbReference type="Proteomes" id="UP000015527"/>
    </source>
</evidence>
<dbReference type="eggNOG" id="COG0477">
    <property type="taxonomic scope" value="Bacteria"/>
</dbReference>
<keyword evidence="2" id="KW-1003">Cell membrane</keyword>
<dbReference type="InterPro" id="IPR050189">
    <property type="entry name" value="MFS_Efflux_Transporters"/>
</dbReference>
<keyword evidence="3 6" id="KW-0812">Transmembrane</keyword>
<evidence type="ECO:0000313" key="8">
    <source>
        <dbReference type="EMBL" id="EQB13603.1"/>
    </source>
</evidence>
<evidence type="ECO:0000256" key="1">
    <source>
        <dbReference type="ARBA" id="ARBA00004651"/>
    </source>
</evidence>
<evidence type="ECO:0000256" key="2">
    <source>
        <dbReference type="ARBA" id="ARBA00022475"/>
    </source>
</evidence>
<evidence type="ECO:0000259" key="7">
    <source>
        <dbReference type="PROSITE" id="PS50850"/>
    </source>
</evidence>
<dbReference type="Gene3D" id="1.20.1250.20">
    <property type="entry name" value="MFS general substrate transporter like domains"/>
    <property type="match status" value="1"/>
</dbReference>
<evidence type="ECO:0000256" key="4">
    <source>
        <dbReference type="ARBA" id="ARBA00022989"/>
    </source>
</evidence>
<dbReference type="PANTHER" id="PTHR43124:SF3">
    <property type="entry name" value="CHLORAMPHENICOL EFFLUX PUMP RV0191"/>
    <property type="match status" value="1"/>
</dbReference>
<protein>
    <recommendedName>
        <fullName evidence="7">Major facilitator superfamily (MFS) profile domain-containing protein</fullName>
    </recommendedName>
</protein>
<feature type="transmembrane region" description="Helical" evidence="6">
    <location>
        <begin position="52"/>
        <end position="71"/>
    </location>
</feature>
<name>T0HN43_9SPHN</name>
<dbReference type="RefSeq" id="WP_021234642.1">
    <property type="nucleotide sequence ID" value="NZ_ATHL01000087.1"/>
</dbReference>
<dbReference type="PROSITE" id="PS50850">
    <property type="entry name" value="MFS"/>
    <property type="match status" value="1"/>
</dbReference>